<dbReference type="GeneID" id="78315471"/>
<accession>A0A1T4JHK3</accession>
<organism evidence="1 2">
    <name type="scientific">Treponema porcinum</name>
    <dbReference type="NCBI Taxonomy" id="261392"/>
    <lineage>
        <taxon>Bacteria</taxon>
        <taxon>Pseudomonadati</taxon>
        <taxon>Spirochaetota</taxon>
        <taxon>Spirochaetia</taxon>
        <taxon>Spirochaetales</taxon>
        <taxon>Treponemataceae</taxon>
        <taxon>Treponema</taxon>
    </lineage>
</organism>
<sequence length="148" mass="17070">METYRFQYEVATKLFPQTISKMELQDAENNFNKSKIEFENFISDNLVKYSEELDYNNSVVSEIEANIERLKVQLKQTVLKSTCEGYIEELQVINSGESIIAESKIARIIPENNGKLNVYINVNAQDIAELHDEDEFTLSLESRADHVL</sequence>
<proteinExistence type="predicted"/>
<reference evidence="1 2" key="1">
    <citation type="submission" date="2017-02" db="EMBL/GenBank/DDBJ databases">
        <authorList>
            <person name="Peterson S.W."/>
        </authorList>
    </citation>
    <scope>NUCLEOTIDE SEQUENCE [LARGE SCALE GENOMIC DNA]</scope>
    <source>
        <strain evidence="1 2">ATCC BAA-908</strain>
    </source>
</reference>
<dbReference type="RefSeq" id="WP_078932066.1">
    <property type="nucleotide sequence ID" value="NZ_FUWG01000002.1"/>
</dbReference>
<dbReference type="STRING" id="261392.SAMN02745149_00147"/>
<dbReference type="AlphaFoldDB" id="A0A1T4JHK3"/>
<dbReference type="Proteomes" id="UP000190423">
    <property type="component" value="Unassembled WGS sequence"/>
</dbReference>
<evidence type="ECO:0000313" key="2">
    <source>
        <dbReference type="Proteomes" id="UP000190423"/>
    </source>
</evidence>
<name>A0A1T4JHK3_TREPO</name>
<protein>
    <submittedName>
        <fullName evidence="1">Uncharacterized protein</fullName>
    </submittedName>
</protein>
<gene>
    <name evidence="1" type="ORF">SAMN02745149_00147</name>
</gene>
<keyword evidence="2" id="KW-1185">Reference proteome</keyword>
<evidence type="ECO:0000313" key="1">
    <source>
        <dbReference type="EMBL" id="SJZ29644.1"/>
    </source>
</evidence>
<dbReference type="EMBL" id="FUWG01000002">
    <property type="protein sequence ID" value="SJZ29644.1"/>
    <property type="molecule type" value="Genomic_DNA"/>
</dbReference>